<evidence type="ECO:0000256" key="3">
    <source>
        <dbReference type="ARBA" id="ARBA00022448"/>
    </source>
</evidence>
<keyword evidence="5 8" id="KW-0812">Transmembrane</keyword>
<dbReference type="GO" id="GO:0005886">
    <property type="term" value="C:plasma membrane"/>
    <property type="evidence" value="ECO:0007669"/>
    <property type="project" value="UniProtKB-SubCell"/>
</dbReference>
<dbReference type="GO" id="GO:0005345">
    <property type="term" value="F:purine nucleobase transmembrane transporter activity"/>
    <property type="evidence" value="ECO:0007669"/>
    <property type="project" value="TreeGrafter"/>
</dbReference>
<dbReference type="Pfam" id="PF00860">
    <property type="entry name" value="Xan_ur_permease"/>
    <property type="match status" value="1"/>
</dbReference>
<dbReference type="InterPro" id="IPR045018">
    <property type="entry name" value="Azg-like"/>
</dbReference>
<feature type="transmembrane region" description="Helical" evidence="9">
    <location>
        <begin position="383"/>
        <end position="410"/>
    </location>
</feature>
<evidence type="ECO:0000256" key="2">
    <source>
        <dbReference type="ARBA" id="ARBA00005697"/>
    </source>
</evidence>
<feature type="transmembrane region" description="Helical" evidence="9">
    <location>
        <begin position="354"/>
        <end position="371"/>
    </location>
</feature>
<evidence type="ECO:0000256" key="8">
    <source>
        <dbReference type="PIRNR" id="PIRNR005353"/>
    </source>
</evidence>
<feature type="transmembrane region" description="Helical" evidence="9">
    <location>
        <begin position="139"/>
        <end position="161"/>
    </location>
</feature>
<feature type="transmembrane region" description="Helical" evidence="9">
    <location>
        <begin position="422"/>
        <end position="439"/>
    </location>
</feature>
<feature type="transmembrane region" description="Helical" evidence="9">
    <location>
        <begin position="173"/>
        <end position="193"/>
    </location>
</feature>
<sequence>MPQNNSLLERLFKLHAKGTTVKTEILAGLTTYVAMAYIIFVNPNILSDAGIPKEAAIAATIWSAVIGSTVMGLWANFPIALAPGMGLNAFFAYYVCGVLGLHWTVALGAVFFSGIVFLVLTLTRIRQALIDAVPMNLKYAIVVGIGMFIAFIGLQNAGIVIKNDATLVGLGHVTQPGPLLSCCGLLITAGLMARNVQGSLIIGILTTTVLCMIFGVSAVPTGIDSIISLSLPSLAPTFMQLDILGALEYGIVSIIFTFTIVELFDDMGSLIALSRKANLMDERGHIENLDKAMVTNSLITILSGFLGTSTVTNYVESAAGISQGGRTGLTALTVAVLFAVSLIFTPLIGLVPPFATAPALLLVGALMIMEAKHIDFNDFTEGFPAFMTIIMMPLTYSIASGFGFGFVSYAAVKLLAGRAREVNLFMWIITALFLINFAMRS</sequence>
<name>A0A9D1QXV6_9BACT</name>
<dbReference type="InterPro" id="IPR006043">
    <property type="entry name" value="NCS2"/>
</dbReference>
<feature type="transmembrane region" description="Helical" evidence="9">
    <location>
        <begin position="55"/>
        <end position="79"/>
    </location>
</feature>
<dbReference type="AlphaFoldDB" id="A0A9D1QXV6"/>
<organism evidence="10 11">
    <name type="scientific">Candidatus Bilophila faecipullorum</name>
    <dbReference type="NCBI Taxonomy" id="2838482"/>
    <lineage>
        <taxon>Bacteria</taxon>
        <taxon>Pseudomonadati</taxon>
        <taxon>Thermodesulfobacteriota</taxon>
        <taxon>Desulfovibrionia</taxon>
        <taxon>Desulfovibrionales</taxon>
        <taxon>Desulfovibrionaceae</taxon>
        <taxon>Bilophila</taxon>
    </lineage>
</organism>
<comment type="caution">
    <text evidence="10">The sequence shown here is derived from an EMBL/GenBank/DDBJ whole genome shotgun (WGS) entry which is preliminary data.</text>
</comment>
<evidence type="ECO:0000256" key="6">
    <source>
        <dbReference type="ARBA" id="ARBA00022989"/>
    </source>
</evidence>
<accession>A0A9D1QXV6</accession>
<evidence type="ECO:0000256" key="4">
    <source>
        <dbReference type="ARBA" id="ARBA00022475"/>
    </source>
</evidence>
<feature type="transmembrane region" description="Helical" evidence="9">
    <location>
        <begin position="91"/>
        <end position="119"/>
    </location>
</feature>
<evidence type="ECO:0000256" key="9">
    <source>
        <dbReference type="SAM" id="Phobius"/>
    </source>
</evidence>
<gene>
    <name evidence="10" type="ORF">H9874_01965</name>
</gene>
<dbReference type="PANTHER" id="PTHR43337">
    <property type="entry name" value="XANTHINE/URACIL PERMEASE C887.17-RELATED"/>
    <property type="match status" value="1"/>
</dbReference>
<comment type="subcellular location">
    <subcellularLocation>
        <location evidence="1 8">Cell membrane</location>
        <topology evidence="1 8">Multi-pass membrane protein</topology>
    </subcellularLocation>
</comment>
<keyword evidence="4 8" id="KW-1003">Cell membrane</keyword>
<dbReference type="InterPro" id="IPR026033">
    <property type="entry name" value="Azg-like_bact_archaea"/>
</dbReference>
<evidence type="ECO:0000256" key="1">
    <source>
        <dbReference type="ARBA" id="ARBA00004651"/>
    </source>
</evidence>
<evidence type="ECO:0000256" key="5">
    <source>
        <dbReference type="ARBA" id="ARBA00022692"/>
    </source>
</evidence>
<feature type="transmembrane region" description="Helical" evidence="9">
    <location>
        <begin position="200"/>
        <end position="223"/>
    </location>
</feature>
<keyword evidence="6 8" id="KW-1133">Transmembrane helix</keyword>
<evidence type="ECO:0000256" key="7">
    <source>
        <dbReference type="ARBA" id="ARBA00023136"/>
    </source>
</evidence>
<proteinExistence type="inferred from homology"/>
<dbReference type="PANTHER" id="PTHR43337:SF1">
    <property type="entry name" value="XANTHINE_URACIL PERMEASE C887.17-RELATED"/>
    <property type="match status" value="1"/>
</dbReference>
<evidence type="ECO:0000313" key="11">
    <source>
        <dbReference type="Proteomes" id="UP000824264"/>
    </source>
</evidence>
<reference evidence="10" key="2">
    <citation type="submission" date="2021-04" db="EMBL/GenBank/DDBJ databases">
        <authorList>
            <person name="Gilroy R."/>
        </authorList>
    </citation>
    <scope>NUCLEOTIDE SEQUENCE</scope>
    <source>
        <strain evidence="10">ChiSxjej5B17-1746</strain>
    </source>
</reference>
<keyword evidence="7 8" id="KW-0472">Membrane</keyword>
<reference evidence="10" key="1">
    <citation type="journal article" date="2021" name="PeerJ">
        <title>Extensive microbial diversity within the chicken gut microbiome revealed by metagenomics and culture.</title>
        <authorList>
            <person name="Gilroy R."/>
            <person name="Ravi A."/>
            <person name="Getino M."/>
            <person name="Pursley I."/>
            <person name="Horton D.L."/>
            <person name="Alikhan N.F."/>
            <person name="Baker D."/>
            <person name="Gharbi K."/>
            <person name="Hall N."/>
            <person name="Watson M."/>
            <person name="Adriaenssens E.M."/>
            <person name="Foster-Nyarko E."/>
            <person name="Jarju S."/>
            <person name="Secka A."/>
            <person name="Antonio M."/>
            <person name="Oren A."/>
            <person name="Chaudhuri R.R."/>
            <person name="La Ragione R."/>
            <person name="Hildebrand F."/>
            <person name="Pallen M.J."/>
        </authorList>
    </citation>
    <scope>NUCLEOTIDE SEQUENCE</scope>
    <source>
        <strain evidence="10">ChiSxjej5B17-1746</strain>
    </source>
</reference>
<evidence type="ECO:0000313" key="10">
    <source>
        <dbReference type="EMBL" id="HIW77898.1"/>
    </source>
</evidence>
<feature type="transmembrane region" description="Helical" evidence="9">
    <location>
        <begin position="329"/>
        <end position="348"/>
    </location>
</feature>
<protein>
    <submittedName>
        <fullName evidence="10">NCS2 family permease</fullName>
    </submittedName>
</protein>
<dbReference type="PIRSF" id="PIRSF005353">
    <property type="entry name" value="PbuG"/>
    <property type="match status" value="1"/>
</dbReference>
<feature type="transmembrane region" description="Helical" evidence="9">
    <location>
        <begin position="243"/>
        <end position="264"/>
    </location>
</feature>
<dbReference type="Proteomes" id="UP000824264">
    <property type="component" value="Unassembled WGS sequence"/>
</dbReference>
<feature type="transmembrane region" description="Helical" evidence="9">
    <location>
        <begin position="25"/>
        <end position="43"/>
    </location>
</feature>
<comment type="similarity">
    <text evidence="2 8">Belongs to the nucleobase:cation symporter-2 (NCS2) (TC 2.A.40) family. Azg-like subfamily.</text>
</comment>
<keyword evidence="3 8" id="KW-0813">Transport</keyword>
<dbReference type="EMBL" id="DXGI01000074">
    <property type="protein sequence ID" value="HIW77898.1"/>
    <property type="molecule type" value="Genomic_DNA"/>
</dbReference>